<dbReference type="GO" id="GO:0034599">
    <property type="term" value="P:cellular response to oxidative stress"/>
    <property type="evidence" value="ECO:0007669"/>
    <property type="project" value="TreeGrafter"/>
</dbReference>
<proteinExistence type="inferred from homology"/>
<dbReference type="PROSITE" id="PS51355">
    <property type="entry name" value="GLUTATHIONE_PEROXID_3"/>
    <property type="match status" value="1"/>
</dbReference>
<dbReference type="PANTHER" id="PTHR11592">
    <property type="entry name" value="GLUTATHIONE PEROXIDASE"/>
    <property type="match status" value="1"/>
</dbReference>
<keyword evidence="5" id="KW-0732">Signal</keyword>
<name>A0A059FSC5_9PROT</name>
<accession>A0A059FSC5</accession>
<dbReference type="AlphaFoldDB" id="A0A059FSC5"/>
<dbReference type="RefSeq" id="WP_011648037.1">
    <property type="nucleotide sequence ID" value="NZ_ARYI01000007.1"/>
</dbReference>
<gene>
    <name evidence="7" type="ORF">HHI_09247</name>
</gene>
<keyword evidence="8" id="KW-1185">Reference proteome</keyword>
<protein>
    <recommendedName>
        <fullName evidence="4">Glutathione peroxidase</fullName>
    </recommendedName>
</protein>
<comment type="similarity">
    <text evidence="1 4">Belongs to the glutathione peroxidase family.</text>
</comment>
<dbReference type="PROSITE" id="PS51352">
    <property type="entry name" value="THIOREDOXIN_2"/>
    <property type="match status" value="1"/>
</dbReference>
<dbReference type="PRINTS" id="PR01011">
    <property type="entry name" value="GLUTPROXDASE"/>
</dbReference>
<dbReference type="Proteomes" id="UP000025061">
    <property type="component" value="Unassembled WGS sequence"/>
</dbReference>
<reference evidence="7 8" key="1">
    <citation type="submission" date="2013-04" db="EMBL/GenBank/DDBJ databases">
        <title>Hyphomonas hirschiana VP5 Genome Sequencing.</title>
        <authorList>
            <person name="Lai Q."/>
            <person name="Shao Z."/>
        </authorList>
    </citation>
    <scope>NUCLEOTIDE SEQUENCE [LARGE SCALE GENOMIC DNA]</scope>
    <source>
        <strain evidence="7 8">VP5</strain>
    </source>
</reference>
<evidence type="ECO:0000313" key="8">
    <source>
        <dbReference type="Proteomes" id="UP000025061"/>
    </source>
</evidence>
<keyword evidence="3 4" id="KW-0560">Oxidoreductase</keyword>
<dbReference type="Pfam" id="PF00255">
    <property type="entry name" value="GSHPx"/>
    <property type="match status" value="1"/>
</dbReference>
<keyword evidence="2 4" id="KW-0575">Peroxidase</keyword>
<dbReference type="GO" id="GO:0004601">
    <property type="term" value="F:peroxidase activity"/>
    <property type="evidence" value="ECO:0007669"/>
    <property type="project" value="UniProtKB-KW"/>
</dbReference>
<dbReference type="InterPro" id="IPR036249">
    <property type="entry name" value="Thioredoxin-like_sf"/>
</dbReference>
<dbReference type="Gene3D" id="3.40.30.10">
    <property type="entry name" value="Glutaredoxin"/>
    <property type="match status" value="1"/>
</dbReference>
<feature type="domain" description="Thioredoxin" evidence="6">
    <location>
        <begin position="36"/>
        <end position="200"/>
    </location>
</feature>
<evidence type="ECO:0000256" key="3">
    <source>
        <dbReference type="ARBA" id="ARBA00023002"/>
    </source>
</evidence>
<evidence type="ECO:0000259" key="6">
    <source>
        <dbReference type="PROSITE" id="PS51352"/>
    </source>
</evidence>
<evidence type="ECO:0000256" key="4">
    <source>
        <dbReference type="RuleBase" id="RU000499"/>
    </source>
</evidence>
<feature type="chain" id="PRO_5001572801" description="Glutathione peroxidase" evidence="5">
    <location>
        <begin position="23"/>
        <end position="201"/>
    </location>
</feature>
<sequence length="201" mass="20747">MRLAILALAAPFLAAACAEATAGQPTANAPAAPTEFQAEEPAPAMSATQFTSITGQPLDLTALGAKAILVVNTASRCGYTPQYAGLQKLYEANKADGLVIVGVPSNDFGGQEPGTEEDVKSFCEINYGVTFPLTKKYAVTGASQHPFYTGAIKTLGDPALPKWNFHKILVSADGTPLKAYASSVKPDDSGLAADIEAALGI</sequence>
<evidence type="ECO:0000313" key="7">
    <source>
        <dbReference type="EMBL" id="KCZ93570.1"/>
    </source>
</evidence>
<dbReference type="PANTHER" id="PTHR11592:SF78">
    <property type="entry name" value="GLUTATHIONE PEROXIDASE"/>
    <property type="match status" value="1"/>
</dbReference>
<evidence type="ECO:0000256" key="1">
    <source>
        <dbReference type="ARBA" id="ARBA00006926"/>
    </source>
</evidence>
<dbReference type="CDD" id="cd00340">
    <property type="entry name" value="GSH_Peroxidase"/>
    <property type="match status" value="1"/>
</dbReference>
<dbReference type="PATRIC" id="fig|1280951.3.peg.1865"/>
<evidence type="ECO:0000256" key="5">
    <source>
        <dbReference type="SAM" id="SignalP"/>
    </source>
</evidence>
<dbReference type="EMBL" id="ARYI01000007">
    <property type="protein sequence ID" value="KCZ93570.1"/>
    <property type="molecule type" value="Genomic_DNA"/>
</dbReference>
<dbReference type="PROSITE" id="PS51257">
    <property type="entry name" value="PROKAR_LIPOPROTEIN"/>
    <property type="match status" value="1"/>
</dbReference>
<dbReference type="InterPro" id="IPR000889">
    <property type="entry name" value="Glutathione_peroxidase"/>
</dbReference>
<organism evidence="7 8">
    <name type="scientific">Hyphomonas hirschiana VP5</name>
    <dbReference type="NCBI Taxonomy" id="1280951"/>
    <lineage>
        <taxon>Bacteria</taxon>
        <taxon>Pseudomonadati</taxon>
        <taxon>Pseudomonadota</taxon>
        <taxon>Alphaproteobacteria</taxon>
        <taxon>Hyphomonadales</taxon>
        <taxon>Hyphomonadaceae</taxon>
        <taxon>Hyphomonas</taxon>
    </lineage>
</organism>
<feature type="signal peptide" evidence="5">
    <location>
        <begin position="1"/>
        <end position="22"/>
    </location>
</feature>
<dbReference type="SUPFAM" id="SSF52833">
    <property type="entry name" value="Thioredoxin-like"/>
    <property type="match status" value="1"/>
</dbReference>
<dbReference type="InterPro" id="IPR013766">
    <property type="entry name" value="Thioredoxin_domain"/>
</dbReference>
<comment type="caution">
    <text evidence="7">The sequence shown here is derived from an EMBL/GenBank/DDBJ whole genome shotgun (WGS) entry which is preliminary data.</text>
</comment>
<evidence type="ECO:0000256" key="2">
    <source>
        <dbReference type="ARBA" id="ARBA00022559"/>
    </source>
</evidence>